<dbReference type="PANTHER" id="PTHR21600">
    <property type="entry name" value="MITOCHONDRIAL RNA PSEUDOURIDINE SYNTHASE"/>
    <property type="match status" value="1"/>
</dbReference>
<protein>
    <submittedName>
        <fullName evidence="3">RNA pseudouridine synthase</fullName>
    </submittedName>
</protein>
<dbReference type="GO" id="GO:0000455">
    <property type="term" value="P:enzyme-directed rRNA pseudouridine synthesis"/>
    <property type="evidence" value="ECO:0007669"/>
    <property type="project" value="TreeGrafter"/>
</dbReference>
<dbReference type="PANTHER" id="PTHR21600:SF87">
    <property type="entry name" value="RNA PSEUDOURIDYLATE SYNTHASE DOMAIN-CONTAINING PROTEIN 1"/>
    <property type="match status" value="1"/>
</dbReference>
<feature type="domain" description="Pseudouridine synthase RsuA/RluA-like" evidence="2">
    <location>
        <begin position="14"/>
        <end position="165"/>
    </location>
</feature>
<dbReference type="GO" id="GO:0003723">
    <property type="term" value="F:RNA binding"/>
    <property type="evidence" value="ECO:0007669"/>
    <property type="project" value="InterPro"/>
</dbReference>
<dbReference type="EMBL" id="PCVY01000040">
    <property type="protein sequence ID" value="PIQ86574.1"/>
    <property type="molecule type" value="Genomic_DNA"/>
</dbReference>
<reference evidence="3 4" key="1">
    <citation type="submission" date="2017-09" db="EMBL/GenBank/DDBJ databases">
        <title>Depth-based differentiation of microbial function through sediment-hosted aquifers and enrichment of novel symbionts in the deep terrestrial subsurface.</title>
        <authorList>
            <person name="Probst A.J."/>
            <person name="Ladd B."/>
            <person name="Jarett J.K."/>
            <person name="Geller-Mcgrath D.E."/>
            <person name="Sieber C.M."/>
            <person name="Emerson J.B."/>
            <person name="Anantharaman K."/>
            <person name="Thomas B.C."/>
            <person name="Malmstrom R."/>
            <person name="Stieglmeier M."/>
            <person name="Klingl A."/>
            <person name="Woyke T."/>
            <person name="Ryan C.M."/>
            <person name="Banfield J.F."/>
        </authorList>
    </citation>
    <scope>NUCLEOTIDE SEQUENCE [LARGE SCALE GENOMIC DNA]</scope>
    <source>
        <strain evidence="3">CG11_big_fil_rev_8_21_14_0_20_45_26</strain>
    </source>
</reference>
<dbReference type="CDD" id="cd02869">
    <property type="entry name" value="PseudoU_synth_RluA_like"/>
    <property type="match status" value="1"/>
</dbReference>
<proteinExistence type="inferred from homology"/>
<dbReference type="Gene3D" id="3.30.2350.10">
    <property type="entry name" value="Pseudouridine synthase"/>
    <property type="match status" value="1"/>
</dbReference>
<evidence type="ECO:0000313" key="4">
    <source>
        <dbReference type="Proteomes" id="UP000230859"/>
    </source>
</evidence>
<dbReference type="Pfam" id="PF00849">
    <property type="entry name" value="PseudoU_synth_2"/>
    <property type="match status" value="1"/>
</dbReference>
<dbReference type="GO" id="GO:0009982">
    <property type="term" value="F:pseudouridine synthase activity"/>
    <property type="evidence" value="ECO:0007669"/>
    <property type="project" value="InterPro"/>
</dbReference>
<gene>
    <name evidence="3" type="ORF">COV74_04140</name>
</gene>
<evidence type="ECO:0000259" key="2">
    <source>
        <dbReference type="Pfam" id="PF00849"/>
    </source>
</evidence>
<evidence type="ECO:0000313" key="3">
    <source>
        <dbReference type="EMBL" id="PIQ86574.1"/>
    </source>
</evidence>
<dbReference type="Proteomes" id="UP000230859">
    <property type="component" value="Unassembled WGS sequence"/>
</dbReference>
<dbReference type="SUPFAM" id="SSF55120">
    <property type="entry name" value="Pseudouridine synthase"/>
    <property type="match status" value="1"/>
</dbReference>
<organism evidence="3 4">
    <name type="scientific">Candidatus Abzuiibacterium crystallinum</name>
    <dbReference type="NCBI Taxonomy" id="1974748"/>
    <lineage>
        <taxon>Bacteria</taxon>
        <taxon>Pseudomonadati</taxon>
        <taxon>Candidatus Omnitrophota</taxon>
        <taxon>Candidatus Abzuiibacterium</taxon>
    </lineage>
</organism>
<name>A0A2H0LSC2_9BACT</name>
<evidence type="ECO:0000256" key="1">
    <source>
        <dbReference type="ARBA" id="ARBA00010876"/>
    </source>
</evidence>
<comment type="caution">
    <text evidence="3">The sequence shown here is derived from an EMBL/GenBank/DDBJ whole genome shotgun (WGS) entry which is preliminary data.</text>
</comment>
<comment type="similarity">
    <text evidence="1">Belongs to the pseudouridine synthase RluA family.</text>
</comment>
<dbReference type="InterPro" id="IPR020103">
    <property type="entry name" value="PsdUridine_synth_cat_dom_sf"/>
</dbReference>
<dbReference type="InterPro" id="IPR006145">
    <property type="entry name" value="PsdUridine_synth_RsuA/RluA"/>
</dbReference>
<dbReference type="InterPro" id="IPR050188">
    <property type="entry name" value="RluA_PseudoU_synthase"/>
</dbReference>
<sequence>MPEMTPRIIFEDTHLIVLSKPAGLLSQGEESSSDNLVDWLRQYLGRNYVGLVHRLDRNTSGMMVVAKRTKAANRLTESLRSGELKRSYLAWLEGSLKGSFEWHHWLQKDRQKNVVGIAEPNALNAKEAELKGQSVAAGEWRAHPVSLVEFKLETGRSHQIRVQSAAMGYPVLGDQKYGAKLPFPRPALHSYRLSFPHPMSKECLTFTDDLPQDMSQIKRK</sequence>
<accession>A0A2H0LSC2</accession>
<dbReference type="GO" id="GO:0140098">
    <property type="term" value="F:catalytic activity, acting on RNA"/>
    <property type="evidence" value="ECO:0007669"/>
    <property type="project" value="UniProtKB-ARBA"/>
</dbReference>
<dbReference type="AlphaFoldDB" id="A0A2H0LSC2"/>